<dbReference type="PANTHER" id="PTHR21043:SF0">
    <property type="entry name" value="MITOCHONDRIAL ASSEMBLY OF RIBOSOMAL LARGE SUBUNIT PROTEIN 1"/>
    <property type="match status" value="1"/>
</dbReference>
<accession>A0ABS0BXS6</accession>
<reference evidence="3 4" key="1">
    <citation type="submission" date="2020-06" db="EMBL/GenBank/DDBJ databases">
        <authorList>
            <person name="Scott K."/>
        </authorList>
    </citation>
    <scope>NUCLEOTIDE SEQUENCE [LARGE SCALE GENOMIC DNA]</scope>
    <source>
        <strain evidence="3 4">HH1</strain>
    </source>
</reference>
<name>A0ABS0BXS6_9GAMM</name>
<dbReference type="HAMAP" id="MF_01477">
    <property type="entry name" value="Iojap_RsfS"/>
    <property type="match status" value="1"/>
</dbReference>
<evidence type="ECO:0000313" key="4">
    <source>
        <dbReference type="Proteomes" id="UP001193680"/>
    </source>
</evidence>
<organism evidence="3 4">
    <name type="scientific">Thiomicrorhabdus heinhorstiae</name>
    <dbReference type="NCBI Taxonomy" id="2748010"/>
    <lineage>
        <taxon>Bacteria</taxon>
        <taxon>Pseudomonadati</taxon>
        <taxon>Pseudomonadota</taxon>
        <taxon>Gammaproteobacteria</taxon>
        <taxon>Thiotrichales</taxon>
        <taxon>Piscirickettsiaceae</taxon>
        <taxon>Thiomicrorhabdus</taxon>
    </lineage>
</organism>
<comment type="caution">
    <text evidence="3">The sequence shown here is derived from an EMBL/GenBank/DDBJ whole genome shotgun (WGS) entry which is preliminary data.</text>
</comment>
<gene>
    <name evidence="2 3" type="primary">rsfS</name>
    <name evidence="3" type="ORF">H8792_009640</name>
</gene>
<keyword evidence="2" id="KW-0678">Repressor</keyword>
<comment type="subcellular location">
    <subcellularLocation>
        <location evidence="2">Cytoplasm</location>
    </subcellularLocation>
</comment>
<evidence type="ECO:0000313" key="3">
    <source>
        <dbReference type="EMBL" id="MBF6058602.1"/>
    </source>
</evidence>
<comment type="similarity">
    <text evidence="1 2">Belongs to the Iojap/RsfS family.</text>
</comment>
<keyword evidence="2" id="KW-0963">Cytoplasm</keyword>
<dbReference type="NCBIfam" id="TIGR00090">
    <property type="entry name" value="rsfS_iojap_ybeB"/>
    <property type="match status" value="1"/>
</dbReference>
<proteinExistence type="inferred from homology"/>
<protein>
    <recommendedName>
        <fullName evidence="2">Ribosomal silencing factor RsfS</fullName>
    </recommendedName>
</protein>
<sequence length="123" mass="13375">MDLKATEELIVKTLDDGKARDIQVIDIAGISSFADLMVIATGTSTTHVRALGSHLEQAFKEIGEPPLGVESGPQPDWVLVDLGDAIVHVMTEAARAHYALEKLWDIKSQTTRFNKSEDSDQAS</sequence>
<dbReference type="PANTHER" id="PTHR21043">
    <property type="entry name" value="IOJAP SUPERFAMILY ORTHOLOG"/>
    <property type="match status" value="1"/>
</dbReference>
<dbReference type="SUPFAM" id="SSF81301">
    <property type="entry name" value="Nucleotidyltransferase"/>
    <property type="match status" value="1"/>
</dbReference>
<dbReference type="Proteomes" id="UP001193680">
    <property type="component" value="Unassembled WGS sequence"/>
</dbReference>
<keyword evidence="2" id="KW-0810">Translation regulation</keyword>
<comment type="subunit">
    <text evidence="2">Interacts with ribosomal protein uL14 (rplN).</text>
</comment>
<dbReference type="Gene3D" id="3.30.460.10">
    <property type="entry name" value="Beta Polymerase, domain 2"/>
    <property type="match status" value="1"/>
</dbReference>
<evidence type="ECO:0000256" key="1">
    <source>
        <dbReference type="ARBA" id="ARBA00010574"/>
    </source>
</evidence>
<dbReference type="Pfam" id="PF02410">
    <property type="entry name" value="RsfS"/>
    <property type="match status" value="1"/>
</dbReference>
<dbReference type="InterPro" id="IPR043519">
    <property type="entry name" value="NT_sf"/>
</dbReference>
<dbReference type="EMBL" id="JACBGI020000022">
    <property type="protein sequence ID" value="MBF6058602.1"/>
    <property type="molecule type" value="Genomic_DNA"/>
</dbReference>
<comment type="function">
    <text evidence="2">Functions as a ribosomal silencing factor. Interacts with ribosomal protein uL14 (rplN), blocking formation of intersubunit bridge B8. Prevents association of the 30S and 50S ribosomal subunits and the formation of functional ribosomes, thus repressing translation.</text>
</comment>
<keyword evidence="4" id="KW-1185">Reference proteome</keyword>
<evidence type="ECO:0000256" key="2">
    <source>
        <dbReference type="HAMAP-Rule" id="MF_01477"/>
    </source>
</evidence>
<dbReference type="InterPro" id="IPR004394">
    <property type="entry name" value="Iojap/RsfS/C7orf30"/>
</dbReference>
<reference evidence="3 4" key="2">
    <citation type="submission" date="2020-11" db="EMBL/GenBank/DDBJ databases">
        <title>Sulfur oxidizing isolate from Hospital Hole Sinkhole.</title>
        <authorList>
            <person name="Scott K.M."/>
        </authorList>
    </citation>
    <scope>NUCLEOTIDE SEQUENCE [LARGE SCALE GENOMIC DNA]</scope>
    <source>
        <strain evidence="3 4">HH1</strain>
    </source>
</reference>